<gene>
    <name evidence="7" type="ORF">L195_g032584</name>
</gene>
<organism evidence="7 8">
    <name type="scientific">Trifolium pratense</name>
    <name type="common">Red clover</name>
    <dbReference type="NCBI Taxonomy" id="57577"/>
    <lineage>
        <taxon>Eukaryota</taxon>
        <taxon>Viridiplantae</taxon>
        <taxon>Streptophyta</taxon>
        <taxon>Embryophyta</taxon>
        <taxon>Tracheophyta</taxon>
        <taxon>Spermatophyta</taxon>
        <taxon>Magnoliopsida</taxon>
        <taxon>eudicotyledons</taxon>
        <taxon>Gunneridae</taxon>
        <taxon>Pentapetalae</taxon>
        <taxon>rosids</taxon>
        <taxon>fabids</taxon>
        <taxon>Fabales</taxon>
        <taxon>Fabaceae</taxon>
        <taxon>Papilionoideae</taxon>
        <taxon>50 kb inversion clade</taxon>
        <taxon>NPAAA clade</taxon>
        <taxon>Hologalegina</taxon>
        <taxon>IRL clade</taxon>
        <taxon>Trifolieae</taxon>
        <taxon>Trifolium</taxon>
    </lineage>
</organism>
<dbReference type="InterPro" id="IPR002100">
    <property type="entry name" value="TF_MADSbox"/>
</dbReference>
<comment type="caution">
    <text evidence="7">The sequence shown here is derived from an EMBL/GenBank/DDBJ whole genome shotgun (WGS) entry which is preliminary data.</text>
</comment>
<dbReference type="SMART" id="SM00432">
    <property type="entry name" value="MADS"/>
    <property type="match status" value="1"/>
</dbReference>
<accession>A0A2K3LDM7</accession>
<evidence type="ECO:0000313" key="8">
    <source>
        <dbReference type="Proteomes" id="UP000236291"/>
    </source>
</evidence>
<dbReference type="AlphaFoldDB" id="A0A2K3LDM7"/>
<dbReference type="Gene3D" id="3.40.1810.10">
    <property type="entry name" value="Transcription factor, MADS-box"/>
    <property type="match status" value="1"/>
</dbReference>
<proteinExistence type="predicted"/>
<dbReference type="PANTHER" id="PTHR11945">
    <property type="entry name" value="MADS BOX PROTEIN"/>
    <property type="match status" value="1"/>
</dbReference>
<dbReference type="GO" id="GO:0005634">
    <property type="term" value="C:nucleus"/>
    <property type="evidence" value="ECO:0007669"/>
    <property type="project" value="UniProtKB-SubCell"/>
</dbReference>
<keyword evidence="5" id="KW-0539">Nucleus</keyword>
<dbReference type="EMBL" id="ASHM01030996">
    <property type="protein sequence ID" value="PNX76630.1"/>
    <property type="molecule type" value="Genomic_DNA"/>
</dbReference>
<dbReference type="PRINTS" id="PR00404">
    <property type="entry name" value="MADSDOMAIN"/>
</dbReference>
<evidence type="ECO:0000256" key="1">
    <source>
        <dbReference type="ARBA" id="ARBA00004123"/>
    </source>
</evidence>
<evidence type="ECO:0000256" key="5">
    <source>
        <dbReference type="ARBA" id="ARBA00023242"/>
    </source>
</evidence>
<sequence length="163" mass="18853">MQKIMTRKKVKLGFICDDSARKATYKKRKKGIIKKVSELTILCGIPACAIISNPFDSKTEVWPDIAEAKQIIERYQNSSVIDGAKNVNQESFLLQRITKAREQLRKQKHDNHEKELTVRMIGYMKNKQLPDDLSVSDLKQFDKLIDKNLKDLDNKIVELNSFD</sequence>
<keyword evidence="3" id="KW-0238">DNA-binding</keyword>
<comment type="subcellular location">
    <subcellularLocation>
        <location evidence="1">Nucleus</location>
    </subcellularLocation>
</comment>
<dbReference type="Pfam" id="PF00319">
    <property type="entry name" value="SRF-TF"/>
    <property type="match status" value="1"/>
</dbReference>
<dbReference type="Proteomes" id="UP000236291">
    <property type="component" value="Unassembled WGS sequence"/>
</dbReference>
<reference evidence="7 8" key="1">
    <citation type="journal article" date="2014" name="Am. J. Bot.">
        <title>Genome assembly and annotation for red clover (Trifolium pratense; Fabaceae).</title>
        <authorList>
            <person name="Istvanek J."/>
            <person name="Jaros M."/>
            <person name="Krenek A."/>
            <person name="Repkova J."/>
        </authorList>
    </citation>
    <scope>NUCLEOTIDE SEQUENCE [LARGE SCALE GENOMIC DNA]</scope>
    <source>
        <strain evidence="8">cv. Tatra</strain>
        <tissue evidence="7">Young leaves</tissue>
    </source>
</reference>
<evidence type="ECO:0000256" key="4">
    <source>
        <dbReference type="ARBA" id="ARBA00023163"/>
    </source>
</evidence>
<dbReference type="GO" id="GO:0046983">
    <property type="term" value="F:protein dimerization activity"/>
    <property type="evidence" value="ECO:0007669"/>
    <property type="project" value="InterPro"/>
</dbReference>
<dbReference type="PANTHER" id="PTHR11945:SF425">
    <property type="entry name" value="MADS-BOX TRANSCRIPTION FACTOR FAMILY PROTEIN"/>
    <property type="match status" value="1"/>
</dbReference>
<dbReference type="GO" id="GO:0000978">
    <property type="term" value="F:RNA polymerase II cis-regulatory region sequence-specific DNA binding"/>
    <property type="evidence" value="ECO:0007669"/>
    <property type="project" value="TreeGrafter"/>
</dbReference>
<reference evidence="7 8" key="2">
    <citation type="journal article" date="2017" name="Front. Plant Sci.">
        <title>Gene Classification and Mining of Molecular Markers Useful in Red Clover (Trifolium pratense) Breeding.</title>
        <authorList>
            <person name="Istvanek J."/>
            <person name="Dluhosova J."/>
            <person name="Dluhos P."/>
            <person name="Patkova L."/>
            <person name="Nedelnik J."/>
            <person name="Repkova J."/>
        </authorList>
    </citation>
    <scope>NUCLEOTIDE SEQUENCE [LARGE SCALE GENOMIC DNA]</scope>
    <source>
        <strain evidence="8">cv. Tatra</strain>
        <tissue evidence="7">Young leaves</tissue>
    </source>
</reference>
<evidence type="ECO:0000256" key="3">
    <source>
        <dbReference type="ARBA" id="ARBA00023125"/>
    </source>
</evidence>
<dbReference type="SUPFAM" id="SSF55455">
    <property type="entry name" value="SRF-like"/>
    <property type="match status" value="1"/>
</dbReference>
<evidence type="ECO:0000259" key="6">
    <source>
        <dbReference type="PROSITE" id="PS50066"/>
    </source>
</evidence>
<feature type="domain" description="MADS-box" evidence="6">
    <location>
        <begin position="5"/>
        <end position="51"/>
    </location>
</feature>
<dbReference type="PROSITE" id="PS50066">
    <property type="entry name" value="MADS_BOX_2"/>
    <property type="match status" value="1"/>
</dbReference>
<keyword evidence="2" id="KW-0805">Transcription regulation</keyword>
<protein>
    <submittedName>
        <fullName evidence="7">Agamous-like mads-box protein agl80-like</fullName>
    </submittedName>
</protein>
<dbReference type="InterPro" id="IPR036879">
    <property type="entry name" value="TF_MADSbox_sf"/>
</dbReference>
<evidence type="ECO:0000313" key="7">
    <source>
        <dbReference type="EMBL" id="PNX76630.1"/>
    </source>
</evidence>
<name>A0A2K3LDM7_TRIPR</name>
<dbReference type="GO" id="GO:0000981">
    <property type="term" value="F:DNA-binding transcription factor activity, RNA polymerase II-specific"/>
    <property type="evidence" value="ECO:0007669"/>
    <property type="project" value="TreeGrafter"/>
</dbReference>
<evidence type="ECO:0000256" key="2">
    <source>
        <dbReference type="ARBA" id="ARBA00023015"/>
    </source>
</evidence>
<keyword evidence="4" id="KW-0804">Transcription</keyword>